<feature type="domain" description="DUF7661" evidence="1">
    <location>
        <begin position="3"/>
        <end position="71"/>
    </location>
</feature>
<dbReference type="Pfam" id="PF24697">
    <property type="entry name" value="DUF7661"/>
    <property type="match status" value="1"/>
</dbReference>
<evidence type="ECO:0000313" key="2">
    <source>
        <dbReference type="EMBL" id="WDD99990.1"/>
    </source>
</evidence>
<dbReference type="RefSeq" id="WP_044834680.1">
    <property type="nucleotide sequence ID" value="NZ_CP059735.1"/>
</dbReference>
<proteinExistence type="predicted"/>
<sequence>MVIKFNVFGKQMSVHRIEQHWQLFNDSDTGMSARVYDVVIPSELTPDELAGYLDDIFHEYANEKFPEVVKLT</sequence>
<dbReference type="EMBL" id="CP059735">
    <property type="protein sequence ID" value="WDD99990.1"/>
    <property type="molecule type" value="Genomic_DNA"/>
</dbReference>
<evidence type="ECO:0000259" key="1">
    <source>
        <dbReference type="Pfam" id="PF24697"/>
    </source>
</evidence>
<reference evidence="2 3" key="2">
    <citation type="journal article" date="2022" name="Mar. Drugs">
        <title>Bioassay-Guided Fractionation Leads to the Detection of Cholic Acid Generated by the Rare Thalassomonas sp.</title>
        <authorList>
            <person name="Pheiffer F."/>
            <person name="Schneider Y.K."/>
            <person name="Hansen E.H."/>
            <person name="Andersen J.H."/>
            <person name="Isaksson J."/>
            <person name="Busche T."/>
            <person name="R C."/>
            <person name="Kalinowski J."/>
            <person name="Zyl L.V."/>
            <person name="Trindade M."/>
        </authorList>
    </citation>
    <scope>NUCLEOTIDE SEQUENCE [LARGE SCALE GENOMIC DNA]</scope>
    <source>
        <strain evidence="2 3">A5K-106</strain>
    </source>
</reference>
<organism evidence="2 3">
    <name type="scientific">Thalassomonas actiniarum</name>
    <dbReference type="NCBI Taxonomy" id="485447"/>
    <lineage>
        <taxon>Bacteria</taxon>
        <taxon>Pseudomonadati</taxon>
        <taxon>Pseudomonadota</taxon>
        <taxon>Gammaproteobacteria</taxon>
        <taxon>Alteromonadales</taxon>
        <taxon>Colwelliaceae</taxon>
        <taxon>Thalassomonas</taxon>
    </lineage>
</organism>
<reference evidence="2 3" key="1">
    <citation type="journal article" date="2015" name="Genome Announc.">
        <title>Draft Genome Sequences of Marine Isolates of Thalassomonas viridans and Thalassomonas actiniarum.</title>
        <authorList>
            <person name="Olonade I."/>
            <person name="van Zyl L.J."/>
            <person name="Trindade M."/>
        </authorList>
    </citation>
    <scope>NUCLEOTIDE SEQUENCE [LARGE SCALE GENOMIC DNA]</scope>
    <source>
        <strain evidence="2 3">A5K-106</strain>
    </source>
</reference>
<dbReference type="AlphaFoldDB" id="A0AAE9YS01"/>
<accession>A0AAE9YS01</accession>
<name>A0AAE9YS01_9GAMM</name>
<dbReference type="KEGG" id="tact:SG35_004830"/>
<evidence type="ECO:0000313" key="3">
    <source>
        <dbReference type="Proteomes" id="UP000032568"/>
    </source>
</evidence>
<keyword evidence="3" id="KW-1185">Reference proteome</keyword>
<dbReference type="InterPro" id="IPR056078">
    <property type="entry name" value="DUF7661"/>
</dbReference>
<dbReference type="Proteomes" id="UP000032568">
    <property type="component" value="Chromosome"/>
</dbReference>
<protein>
    <recommendedName>
        <fullName evidence="1">DUF7661 domain-containing protein</fullName>
    </recommendedName>
</protein>
<gene>
    <name evidence="2" type="ORF">SG35_004830</name>
</gene>